<dbReference type="InterPro" id="IPR036052">
    <property type="entry name" value="TrpB-like_PALP_sf"/>
</dbReference>
<name>A0A7H4PRD8_9ENTR</name>
<dbReference type="SUPFAM" id="SSF53686">
    <property type="entry name" value="Tryptophan synthase beta subunit-like PLP-dependent enzymes"/>
    <property type="match status" value="1"/>
</dbReference>
<dbReference type="Proteomes" id="UP000254863">
    <property type="component" value="Unassembled WGS sequence"/>
</dbReference>
<dbReference type="EMBL" id="UGMS01000008">
    <property type="protein sequence ID" value="STW80961.1"/>
    <property type="molecule type" value="Genomic_DNA"/>
</dbReference>
<organism evidence="1 2">
    <name type="scientific">Klebsiella michiganensis</name>
    <dbReference type="NCBI Taxonomy" id="1134687"/>
    <lineage>
        <taxon>Bacteria</taxon>
        <taxon>Pseudomonadati</taxon>
        <taxon>Pseudomonadota</taxon>
        <taxon>Gammaproteobacteria</taxon>
        <taxon>Enterobacterales</taxon>
        <taxon>Enterobacteriaceae</taxon>
        <taxon>Klebsiella/Raoultella group</taxon>
        <taxon>Klebsiella</taxon>
    </lineage>
</organism>
<accession>A0A7H4PRD8</accession>
<gene>
    <name evidence="1" type="ORF">NCTC11685_08332</name>
</gene>
<comment type="caution">
    <text evidence="1">The sequence shown here is derived from an EMBL/GenBank/DDBJ whole genome shotgun (WGS) entry which is preliminary data.</text>
</comment>
<protein>
    <submittedName>
        <fullName evidence="1">Threonine dehydratase</fullName>
    </submittedName>
</protein>
<dbReference type="AlphaFoldDB" id="A0A7H4PRD8"/>
<reference evidence="1 2" key="1">
    <citation type="submission" date="2018-06" db="EMBL/GenBank/DDBJ databases">
        <authorList>
            <consortium name="Pathogen Informatics"/>
            <person name="Doyle S."/>
        </authorList>
    </citation>
    <scope>NUCLEOTIDE SEQUENCE [LARGE SCALE GENOMIC DNA]</scope>
    <source>
        <strain evidence="1 2">NCTC11685</strain>
    </source>
</reference>
<proteinExistence type="predicted"/>
<dbReference type="Gene3D" id="3.40.50.1100">
    <property type="match status" value="1"/>
</dbReference>
<evidence type="ECO:0000313" key="2">
    <source>
        <dbReference type="Proteomes" id="UP000254863"/>
    </source>
</evidence>
<evidence type="ECO:0000313" key="1">
    <source>
        <dbReference type="EMBL" id="STW80961.1"/>
    </source>
</evidence>
<sequence>MAKKLGIPATVYLSSLVPENKVRNIELEGSRVVRVGASQDDAMAEVKRAVAEFGMIEIPPL</sequence>